<sequence length="385" mass="44198">MSIRGAAAEFNIPRSTLSDRARGKHKAPHQAHNGQLLLTAAQEAALVSWCHYLDLTGHPLTRRTIGPKVAKLSGTFPGKNWLPRFLERHRDKLFLGRTSKLDDQRGRNFNFHTVHEYFKKLDNFMQENEIPWVHVWNMDEKGVQMGGGRKNRGEKYILSRRGRREKKKTHYRASSSNLELVTVIESINAEGSIMKPGFVFSGKRLQKRWFTERISEEAGCIAVSDNGWTDDRLSLDWFKKTFVPEAEGKRIAGKPILLIWDGHGSHETMEIIDYAREHNIHFFSFPSHTTHKLQPLDVGVFGLIESNWGRRVDELAAEGRCITKNNFIETYLDVRKQSMTTESIVATFKKTGLNPINPDVFDDRDYGPSWHTSTQLHTPDDYPTT</sequence>
<dbReference type="Gene3D" id="1.10.10.60">
    <property type="entry name" value="Homeodomain-like"/>
    <property type="match status" value="1"/>
</dbReference>
<dbReference type="InterPro" id="IPR006600">
    <property type="entry name" value="HTH_CenpB_DNA-bd_dom"/>
</dbReference>
<keyword evidence="3" id="KW-0539">Nucleus</keyword>
<organism evidence="5 6">
    <name type="scientific">Dendrothele bispora (strain CBS 962.96)</name>
    <dbReference type="NCBI Taxonomy" id="1314807"/>
    <lineage>
        <taxon>Eukaryota</taxon>
        <taxon>Fungi</taxon>
        <taxon>Dikarya</taxon>
        <taxon>Basidiomycota</taxon>
        <taxon>Agaricomycotina</taxon>
        <taxon>Agaricomycetes</taxon>
        <taxon>Agaricomycetidae</taxon>
        <taxon>Agaricales</taxon>
        <taxon>Agaricales incertae sedis</taxon>
        <taxon>Dendrothele</taxon>
    </lineage>
</organism>
<feature type="non-terminal residue" evidence="5">
    <location>
        <position position="385"/>
    </location>
</feature>
<dbReference type="EMBL" id="ML179113">
    <property type="protein sequence ID" value="THU99808.1"/>
    <property type="molecule type" value="Genomic_DNA"/>
</dbReference>
<dbReference type="Gene3D" id="3.30.420.10">
    <property type="entry name" value="Ribonuclease H-like superfamily/Ribonuclease H"/>
    <property type="match status" value="1"/>
</dbReference>
<evidence type="ECO:0000259" key="4">
    <source>
        <dbReference type="PROSITE" id="PS51253"/>
    </source>
</evidence>
<dbReference type="GO" id="GO:0003677">
    <property type="term" value="F:DNA binding"/>
    <property type="evidence" value="ECO:0007669"/>
    <property type="project" value="UniProtKB-KW"/>
</dbReference>
<dbReference type="InterPro" id="IPR007889">
    <property type="entry name" value="HTH_Psq"/>
</dbReference>
<dbReference type="PANTHER" id="PTHR19303">
    <property type="entry name" value="TRANSPOSON"/>
    <property type="match status" value="1"/>
</dbReference>
<dbReference type="Pfam" id="PF03184">
    <property type="entry name" value="DDE_1"/>
    <property type="match status" value="1"/>
</dbReference>
<dbReference type="InterPro" id="IPR036397">
    <property type="entry name" value="RNaseH_sf"/>
</dbReference>
<dbReference type="OrthoDB" id="3265672at2759"/>
<dbReference type="PROSITE" id="PS51253">
    <property type="entry name" value="HTH_CENPB"/>
    <property type="match status" value="1"/>
</dbReference>
<name>A0A4S8MCN2_DENBC</name>
<gene>
    <name evidence="5" type="ORF">K435DRAFT_658212</name>
</gene>
<keyword evidence="6" id="KW-1185">Reference proteome</keyword>
<proteinExistence type="predicted"/>
<dbReference type="AlphaFoldDB" id="A0A4S8MCN2"/>
<dbReference type="PANTHER" id="PTHR19303:SF74">
    <property type="entry name" value="POGO TRANSPOSABLE ELEMENT WITH KRAB DOMAIN"/>
    <property type="match status" value="1"/>
</dbReference>
<evidence type="ECO:0000313" key="5">
    <source>
        <dbReference type="EMBL" id="THU99808.1"/>
    </source>
</evidence>
<dbReference type="InterPro" id="IPR004875">
    <property type="entry name" value="DDE_SF_endonuclease_dom"/>
</dbReference>
<dbReference type="Pfam" id="PF03221">
    <property type="entry name" value="HTH_Tnp_Tc5"/>
    <property type="match status" value="1"/>
</dbReference>
<dbReference type="GO" id="GO:0005634">
    <property type="term" value="C:nucleus"/>
    <property type="evidence" value="ECO:0007669"/>
    <property type="project" value="UniProtKB-SubCell"/>
</dbReference>
<keyword evidence="2" id="KW-0238">DNA-binding</keyword>
<dbReference type="Pfam" id="PF05225">
    <property type="entry name" value="HTH_psq"/>
    <property type="match status" value="1"/>
</dbReference>
<dbReference type="Proteomes" id="UP000297245">
    <property type="component" value="Unassembled WGS sequence"/>
</dbReference>
<feature type="domain" description="HTH CENPB-type" evidence="4">
    <location>
        <begin position="30"/>
        <end position="95"/>
    </location>
</feature>
<comment type="subcellular location">
    <subcellularLocation>
        <location evidence="1">Nucleus</location>
    </subcellularLocation>
</comment>
<evidence type="ECO:0000256" key="1">
    <source>
        <dbReference type="ARBA" id="ARBA00004123"/>
    </source>
</evidence>
<protein>
    <submittedName>
        <fullName evidence="5">DDE-domain-containing protein</fullName>
    </submittedName>
</protein>
<dbReference type="InterPro" id="IPR050863">
    <property type="entry name" value="CenT-Element_Derived"/>
</dbReference>
<evidence type="ECO:0000256" key="3">
    <source>
        <dbReference type="ARBA" id="ARBA00023242"/>
    </source>
</evidence>
<reference evidence="5 6" key="1">
    <citation type="journal article" date="2019" name="Nat. Ecol. Evol.">
        <title>Megaphylogeny resolves global patterns of mushroom evolution.</title>
        <authorList>
            <person name="Varga T."/>
            <person name="Krizsan K."/>
            <person name="Foldi C."/>
            <person name="Dima B."/>
            <person name="Sanchez-Garcia M."/>
            <person name="Sanchez-Ramirez S."/>
            <person name="Szollosi G.J."/>
            <person name="Szarkandi J.G."/>
            <person name="Papp V."/>
            <person name="Albert L."/>
            <person name="Andreopoulos W."/>
            <person name="Angelini C."/>
            <person name="Antonin V."/>
            <person name="Barry K.W."/>
            <person name="Bougher N.L."/>
            <person name="Buchanan P."/>
            <person name="Buyck B."/>
            <person name="Bense V."/>
            <person name="Catcheside P."/>
            <person name="Chovatia M."/>
            <person name="Cooper J."/>
            <person name="Damon W."/>
            <person name="Desjardin D."/>
            <person name="Finy P."/>
            <person name="Geml J."/>
            <person name="Haridas S."/>
            <person name="Hughes K."/>
            <person name="Justo A."/>
            <person name="Karasinski D."/>
            <person name="Kautmanova I."/>
            <person name="Kiss B."/>
            <person name="Kocsube S."/>
            <person name="Kotiranta H."/>
            <person name="LaButti K.M."/>
            <person name="Lechner B.E."/>
            <person name="Liimatainen K."/>
            <person name="Lipzen A."/>
            <person name="Lukacs Z."/>
            <person name="Mihaltcheva S."/>
            <person name="Morgado L.N."/>
            <person name="Niskanen T."/>
            <person name="Noordeloos M.E."/>
            <person name="Ohm R.A."/>
            <person name="Ortiz-Santana B."/>
            <person name="Ovrebo C."/>
            <person name="Racz N."/>
            <person name="Riley R."/>
            <person name="Savchenko A."/>
            <person name="Shiryaev A."/>
            <person name="Soop K."/>
            <person name="Spirin V."/>
            <person name="Szebenyi C."/>
            <person name="Tomsovsky M."/>
            <person name="Tulloss R.E."/>
            <person name="Uehling J."/>
            <person name="Grigoriev I.V."/>
            <person name="Vagvolgyi C."/>
            <person name="Papp T."/>
            <person name="Martin F.M."/>
            <person name="Miettinen O."/>
            <person name="Hibbett D.S."/>
            <person name="Nagy L.G."/>
        </authorList>
    </citation>
    <scope>NUCLEOTIDE SEQUENCE [LARGE SCALE GENOMIC DNA]</scope>
    <source>
        <strain evidence="5 6">CBS 962.96</strain>
    </source>
</reference>
<accession>A0A4S8MCN2</accession>
<evidence type="ECO:0000313" key="6">
    <source>
        <dbReference type="Proteomes" id="UP000297245"/>
    </source>
</evidence>
<evidence type="ECO:0000256" key="2">
    <source>
        <dbReference type="ARBA" id="ARBA00023125"/>
    </source>
</evidence>